<dbReference type="InterPro" id="IPR003661">
    <property type="entry name" value="HisK_dim/P_dom"/>
</dbReference>
<sequence length="382" mass="43578">MNTTLRTLAILQNLMILQNWPAWCANAHFIDSENKNVLFKSRKGFELESAKVENPEENFCVQCVLSNNDYFEVPDSSKHPTLKNSPAAQGGVKFYSSIPLVLDGERLGSLCVIDHTPKSGLTEYQREIMRKLAAQLESQLASRKYLLEVMKKEQELELHQKELNNLIGTISHDIRQPLGSIMMATELVLKSKLNPTQQLHLYNIMDNAKFLEEYFEQALRFVRIEASPISDQNMLLQQQSTWSREYELRNVAEQPESPPRHKRFLIADDNDTMIKLMTTLLSRRGHHVTSVSDGCELLDVIRQKGLTCFDVILADEEMPKMKGSDAIKQIRDMESLSNIPVKIISTSGHADQSFVDFIKKCGASMLLNKPFRTNQFIDACEN</sequence>
<proteinExistence type="predicted"/>
<dbReference type="Pfam" id="PF00072">
    <property type="entry name" value="Response_reg"/>
    <property type="match status" value="1"/>
</dbReference>
<name>A0AAW2YZK7_9EUKA</name>
<dbReference type="Gene3D" id="3.40.50.2300">
    <property type="match status" value="1"/>
</dbReference>
<evidence type="ECO:0000256" key="1">
    <source>
        <dbReference type="ARBA" id="ARBA00022553"/>
    </source>
</evidence>
<feature type="domain" description="Response regulatory" evidence="7">
    <location>
        <begin position="263"/>
        <end position="382"/>
    </location>
</feature>
<accession>A0AAW2YZK7</accession>
<keyword evidence="6" id="KW-0732">Signal</keyword>
<dbReference type="InterPro" id="IPR029016">
    <property type="entry name" value="GAF-like_dom_sf"/>
</dbReference>
<dbReference type="InterPro" id="IPR001789">
    <property type="entry name" value="Sig_transdc_resp-reg_receiver"/>
</dbReference>
<keyword evidence="5" id="KW-0175">Coiled coil</keyword>
<dbReference type="Gene3D" id="1.10.287.130">
    <property type="match status" value="1"/>
</dbReference>
<dbReference type="GO" id="GO:0000155">
    <property type="term" value="F:phosphorelay sensor kinase activity"/>
    <property type="evidence" value="ECO:0007669"/>
    <property type="project" value="InterPro"/>
</dbReference>
<keyword evidence="3" id="KW-0418">Kinase</keyword>
<gene>
    <name evidence="8" type="ORF">AKO1_013268</name>
</gene>
<feature type="signal peptide" evidence="6">
    <location>
        <begin position="1"/>
        <end position="27"/>
    </location>
</feature>
<dbReference type="PROSITE" id="PS50110">
    <property type="entry name" value="RESPONSE_REGULATORY"/>
    <property type="match status" value="1"/>
</dbReference>
<dbReference type="InterPro" id="IPR050956">
    <property type="entry name" value="2C_system_His_kinase"/>
</dbReference>
<keyword evidence="9" id="KW-1185">Reference proteome</keyword>
<evidence type="ECO:0000256" key="3">
    <source>
        <dbReference type="ARBA" id="ARBA00022777"/>
    </source>
</evidence>
<dbReference type="SMART" id="SM00448">
    <property type="entry name" value="REC"/>
    <property type="match status" value="1"/>
</dbReference>
<dbReference type="SUPFAM" id="SSF52172">
    <property type="entry name" value="CheY-like"/>
    <property type="match status" value="1"/>
</dbReference>
<feature type="coiled-coil region" evidence="5">
    <location>
        <begin position="142"/>
        <end position="169"/>
    </location>
</feature>
<evidence type="ECO:0000313" key="8">
    <source>
        <dbReference type="EMBL" id="KAL0482046.1"/>
    </source>
</evidence>
<evidence type="ECO:0000256" key="4">
    <source>
        <dbReference type="PROSITE-ProRule" id="PRU00169"/>
    </source>
</evidence>
<dbReference type="InterPro" id="IPR003018">
    <property type="entry name" value="GAF"/>
</dbReference>
<evidence type="ECO:0000313" key="9">
    <source>
        <dbReference type="Proteomes" id="UP001431209"/>
    </source>
</evidence>
<reference evidence="8 9" key="1">
    <citation type="submission" date="2024-03" db="EMBL/GenBank/DDBJ databases">
        <title>The Acrasis kona genome and developmental transcriptomes reveal deep origins of eukaryotic multicellular pathways.</title>
        <authorList>
            <person name="Sheikh S."/>
            <person name="Fu C.-J."/>
            <person name="Brown M.W."/>
            <person name="Baldauf S.L."/>
        </authorList>
    </citation>
    <scope>NUCLEOTIDE SEQUENCE [LARGE SCALE GENOMIC DNA]</scope>
    <source>
        <strain evidence="8 9">ATCC MYA-3509</strain>
    </source>
</reference>
<dbReference type="SUPFAM" id="SSF55781">
    <property type="entry name" value="GAF domain-like"/>
    <property type="match status" value="1"/>
</dbReference>
<dbReference type="PANTHER" id="PTHR43719">
    <property type="entry name" value="TWO-COMPONENT HISTIDINE KINASE"/>
    <property type="match status" value="1"/>
</dbReference>
<dbReference type="SMART" id="SM00388">
    <property type="entry name" value="HisKA"/>
    <property type="match status" value="1"/>
</dbReference>
<dbReference type="AlphaFoldDB" id="A0AAW2YZK7"/>
<dbReference type="Pfam" id="PF00512">
    <property type="entry name" value="HisKA"/>
    <property type="match status" value="1"/>
</dbReference>
<evidence type="ECO:0000256" key="2">
    <source>
        <dbReference type="ARBA" id="ARBA00022679"/>
    </source>
</evidence>
<dbReference type="EMBL" id="JAOPGA020000809">
    <property type="protein sequence ID" value="KAL0482046.1"/>
    <property type="molecule type" value="Genomic_DNA"/>
</dbReference>
<dbReference type="Proteomes" id="UP001431209">
    <property type="component" value="Unassembled WGS sequence"/>
</dbReference>
<keyword evidence="2" id="KW-0808">Transferase</keyword>
<dbReference type="GO" id="GO:0005634">
    <property type="term" value="C:nucleus"/>
    <property type="evidence" value="ECO:0007669"/>
    <property type="project" value="TreeGrafter"/>
</dbReference>
<feature type="chain" id="PRO_5043621294" evidence="6">
    <location>
        <begin position="28"/>
        <end position="382"/>
    </location>
</feature>
<keyword evidence="1 4" id="KW-0597">Phosphoprotein</keyword>
<comment type="caution">
    <text evidence="8">The sequence shown here is derived from an EMBL/GenBank/DDBJ whole genome shotgun (WGS) entry which is preliminary data.</text>
</comment>
<evidence type="ECO:0000256" key="6">
    <source>
        <dbReference type="SAM" id="SignalP"/>
    </source>
</evidence>
<dbReference type="PANTHER" id="PTHR43719:SF12">
    <property type="entry name" value="PHYTOCHROME B-RELATED"/>
    <property type="match status" value="1"/>
</dbReference>
<dbReference type="InterPro" id="IPR036097">
    <property type="entry name" value="HisK_dim/P_sf"/>
</dbReference>
<feature type="modified residue" description="4-aspartylphosphate" evidence="4">
    <location>
        <position position="315"/>
    </location>
</feature>
<dbReference type="CDD" id="cd17546">
    <property type="entry name" value="REC_hyHK_CKI1_RcsC-like"/>
    <property type="match status" value="1"/>
</dbReference>
<dbReference type="Gene3D" id="3.30.450.40">
    <property type="match status" value="1"/>
</dbReference>
<protein>
    <submittedName>
        <fullName evidence="8">Chemotaxis protein CheY</fullName>
    </submittedName>
</protein>
<organism evidence="8 9">
    <name type="scientific">Acrasis kona</name>
    <dbReference type="NCBI Taxonomy" id="1008807"/>
    <lineage>
        <taxon>Eukaryota</taxon>
        <taxon>Discoba</taxon>
        <taxon>Heterolobosea</taxon>
        <taxon>Tetramitia</taxon>
        <taxon>Eutetramitia</taxon>
        <taxon>Acrasidae</taxon>
        <taxon>Acrasis</taxon>
    </lineage>
</organism>
<dbReference type="SUPFAM" id="SSF47384">
    <property type="entry name" value="Homodimeric domain of signal transducing histidine kinase"/>
    <property type="match status" value="1"/>
</dbReference>
<dbReference type="CDD" id="cd00082">
    <property type="entry name" value="HisKA"/>
    <property type="match status" value="1"/>
</dbReference>
<evidence type="ECO:0000259" key="7">
    <source>
        <dbReference type="PROSITE" id="PS50110"/>
    </source>
</evidence>
<evidence type="ECO:0000256" key="5">
    <source>
        <dbReference type="SAM" id="Coils"/>
    </source>
</evidence>
<dbReference type="InterPro" id="IPR011006">
    <property type="entry name" value="CheY-like_superfamily"/>
</dbReference>
<dbReference type="Pfam" id="PF01590">
    <property type="entry name" value="GAF"/>
    <property type="match status" value="1"/>
</dbReference>